<accession>A0A2R4C4S8</accession>
<evidence type="ECO:0000313" key="4">
    <source>
        <dbReference type="Proteomes" id="UP000240505"/>
    </source>
</evidence>
<dbReference type="Gene3D" id="2.40.160.20">
    <property type="match status" value="1"/>
</dbReference>
<evidence type="ECO:0000256" key="1">
    <source>
        <dbReference type="ARBA" id="ARBA00004442"/>
    </source>
</evidence>
<name>A0A2R4C4S8_9BURK</name>
<keyword evidence="2" id="KW-0732">Signal</keyword>
<evidence type="ECO:0000313" key="3">
    <source>
        <dbReference type="EMBL" id="AVR94627.1"/>
    </source>
</evidence>
<protein>
    <submittedName>
        <fullName evidence="3">Uncharacterized protein</fullName>
    </submittedName>
</protein>
<dbReference type="AlphaFoldDB" id="A0A2R4C4S8"/>
<keyword evidence="4" id="KW-1185">Reference proteome</keyword>
<sequence>MTERNTGRYIELLAALAASWLALGAASAAEMDAPVNYAGAHLGANSLRDWNARVDFGFGTAFDGQAELKRGLHGGLQFGRQAGHGRYEVEYERGRIRVQRLTLAPLSEAVDGSGHYDAVFANVYRTDRLGDTLDSFVGGGIGWGRVKLPQLNLGETCACFGPASKSGFAWQLRAGLAYRITSLESIALQYTWLNLPKPARDGEPSVQYERRRFGALSLGYLRQF</sequence>
<proteinExistence type="predicted"/>
<dbReference type="GO" id="GO:0009279">
    <property type="term" value="C:cell outer membrane"/>
    <property type="evidence" value="ECO:0007669"/>
    <property type="project" value="UniProtKB-SubCell"/>
</dbReference>
<comment type="subcellular location">
    <subcellularLocation>
        <location evidence="1">Cell outer membrane</location>
    </subcellularLocation>
</comment>
<evidence type="ECO:0000256" key="2">
    <source>
        <dbReference type="SAM" id="SignalP"/>
    </source>
</evidence>
<dbReference type="Proteomes" id="UP000240505">
    <property type="component" value="Chromosome"/>
</dbReference>
<dbReference type="OrthoDB" id="8750267at2"/>
<dbReference type="SUPFAM" id="SSF56925">
    <property type="entry name" value="OMPA-like"/>
    <property type="match status" value="1"/>
</dbReference>
<feature type="signal peptide" evidence="2">
    <location>
        <begin position="1"/>
        <end position="28"/>
    </location>
</feature>
<dbReference type="EMBL" id="CP028324">
    <property type="protein sequence ID" value="AVR94627.1"/>
    <property type="molecule type" value="Genomic_DNA"/>
</dbReference>
<gene>
    <name evidence="3" type="ORF">C9I28_02025</name>
</gene>
<feature type="chain" id="PRO_5015361893" evidence="2">
    <location>
        <begin position="29"/>
        <end position="224"/>
    </location>
</feature>
<dbReference type="KEGG" id="masz:C9I28_02025"/>
<dbReference type="InterPro" id="IPR011250">
    <property type="entry name" value="OMP/PagP_B-barrel"/>
</dbReference>
<organism evidence="3 4">
    <name type="scientific">Pseudoduganella armeniaca</name>
    <dbReference type="NCBI Taxonomy" id="2072590"/>
    <lineage>
        <taxon>Bacteria</taxon>
        <taxon>Pseudomonadati</taxon>
        <taxon>Pseudomonadota</taxon>
        <taxon>Betaproteobacteria</taxon>
        <taxon>Burkholderiales</taxon>
        <taxon>Oxalobacteraceae</taxon>
        <taxon>Telluria group</taxon>
        <taxon>Pseudoduganella</taxon>
    </lineage>
</organism>
<reference evidence="3 4" key="1">
    <citation type="submission" date="2018-03" db="EMBL/GenBank/DDBJ databases">
        <title>Massilia armeniaca sp. nov., isolated from desert soil.</title>
        <authorList>
            <person name="Huang H."/>
            <person name="Ren M."/>
        </authorList>
    </citation>
    <scope>NUCLEOTIDE SEQUENCE [LARGE SCALE GENOMIC DNA]</scope>
    <source>
        <strain evidence="3 4">ZMN-3</strain>
    </source>
</reference>
<dbReference type="RefSeq" id="WP_107139977.1">
    <property type="nucleotide sequence ID" value="NZ_CP028324.1"/>
</dbReference>